<reference evidence="1" key="2">
    <citation type="journal article" date="2015" name="Fish Shellfish Immunol.">
        <title>Early steps in the European eel (Anguilla anguilla)-Vibrio vulnificus interaction in the gills: Role of the RtxA13 toxin.</title>
        <authorList>
            <person name="Callol A."/>
            <person name="Pajuelo D."/>
            <person name="Ebbesson L."/>
            <person name="Teles M."/>
            <person name="MacKenzie S."/>
            <person name="Amaro C."/>
        </authorList>
    </citation>
    <scope>NUCLEOTIDE SEQUENCE</scope>
</reference>
<dbReference type="AlphaFoldDB" id="A0A0E9TLZ8"/>
<sequence>MKRVDNDCSVSWKCSFLLPLLIRNLLRPNLCFMDKPLRITDRWRIKTAVFKPGTQQCWI</sequence>
<dbReference type="EMBL" id="GBXM01054090">
    <property type="protein sequence ID" value="JAH54487.1"/>
    <property type="molecule type" value="Transcribed_RNA"/>
</dbReference>
<organism evidence="1">
    <name type="scientific">Anguilla anguilla</name>
    <name type="common">European freshwater eel</name>
    <name type="synonym">Muraena anguilla</name>
    <dbReference type="NCBI Taxonomy" id="7936"/>
    <lineage>
        <taxon>Eukaryota</taxon>
        <taxon>Metazoa</taxon>
        <taxon>Chordata</taxon>
        <taxon>Craniata</taxon>
        <taxon>Vertebrata</taxon>
        <taxon>Euteleostomi</taxon>
        <taxon>Actinopterygii</taxon>
        <taxon>Neopterygii</taxon>
        <taxon>Teleostei</taxon>
        <taxon>Anguilliformes</taxon>
        <taxon>Anguillidae</taxon>
        <taxon>Anguilla</taxon>
    </lineage>
</organism>
<name>A0A0E9TLZ8_ANGAN</name>
<accession>A0A0E9TLZ8</accession>
<proteinExistence type="predicted"/>
<reference evidence="1" key="1">
    <citation type="submission" date="2014-11" db="EMBL/GenBank/DDBJ databases">
        <authorList>
            <person name="Amaro Gonzalez C."/>
        </authorList>
    </citation>
    <scope>NUCLEOTIDE SEQUENCE</scope>
</reference>
<protein>
    <submittedName>
        <fullName evidence="1">Uncharacterized protein</fullName>
    </submittedName>
</protein>
<dbReference type="EMBL" id="GBXM01037461">
    <property type="protein sequence ID" value="JAH71116.1"/>
    <property type="molecule type" value="Transcribed_RNA"/>
</dbReference>
<evidence type="ECO:0000313" key="1">
    <source>
        <dbReference type="EMBL" id="JAH54487.1"/>
    </source>
</evidence>